<keyword evidence="6" id="KW-0072">Autophagy</keyword>
<feature type="compositionally biased region" description="Polar residues" evidence="8">
    <location>
        <begin position="398"/>
        <end position="420"/>
    </location>
</feature>
<comment type="caution">
    <text evidence="10">The sequence shown here is derived from an EMBL/GenBank/DDBJ whole genome shotgun (WGS) entry which is preliminary data.</text>
</comment>
<name>A0A9P4QEU9_9PEZI</name>
<evidence type="ECO:0000259" key="9">
    <source>
        <dbReference type="Pfam" id="PF18388"/>
    </source>
</evidence>
<dbReference type="InterPro" id="IPR040666">
    <property type="entry name" value="Atg29_N"/>
</dbReference>
<evidence type="ECO:0000313" key="11">
    <source>
        <dbReference type="Proteomes" id="UP000799441"/>
    </source>
</evidence>
<feature type="compositionally biased region" description="Acidic residues" evidence="8">
    <location>
        <begin position="224"/>
        <end position="233"/>
    </location>
</feature>
<evidence type="ECO:0000256" key="4">
    <source>
        <dbReference type="ARBA" id="ARBA00022448"/>
    </source>
</evidence>
<dbReference type="AlphaFoldDB" id="A0A9P4QEU9"/>
<proteinExistence type="inferred from homology"/>
<accession>A0A9P4QEU9</accession>
<feature type="compositionally biased region" description="Basic and acidic residues" evidence="8">
    <location>
        <begin position="335"/>
        <end position="344"/>
    </location>
</feature>
<dbReference type="GO" id="GO:0000407">
    <property type="term" value="C:phagophore assembly site"/>
    <property type="evidence" value="ECO:0007669"/>
    <property type="project" value="UniProtKB-SubCell"/>
</dbReference>
<comment type="function">
    <text evidence="7">Plays a role in autophagy. Functions at the preautophagosomal structure (PAS) in order to form normal autophagosomes under starvation conditions. Also plays a role in mitophagy and regulation of filamentous growth.</text>
</comment>
<evidence type="ECO:0000256" key="8">
    <source>
        <dbReference type="SAM" id="MobiDB-lite"/>
    </source>
</evidence>
<dbReference type="Proteomes" id="UP000799441">
    <property type="component" value="Unassembled WGS sequence"/>
</dbReference>
<keyword evidence="5" id="KW-0653">Protein transport</keyword>
<evidence type="ECO:0000256" key="1">
    <source>
        <dbReference type="ARBA" id="ARBA00004329"/>
    </source>
</evidence>
<dbReference type="OrthoDB" id="21072at2759"/>
<protein>
    <recommendedName>
        <fullName evidence="3">Autophagy-related protein 29</fullName>
    </recommendedName>
</protein>
<comment type="similarity">
    <text evidence="2">Belongs to the ATG29 family.</text>
</comment>
<evidence type="ECO:0000256" key="6">
    <source>
        <dbReference type="ARBA" id="ARBA00023006"/>
    </source>
</evidence>
<feature type="domain" description="Atg29 N-terminal" evidence="9">
    <location>
        <begin position="31"/>
        <end position="84"/>
    </location>
</feature>
<evidence type="ECO:0000313" key="10">
    <source>
        <dbReference type="EMBL" id="KAF2723596.1"/>
    </source>
</evidence>
<feature type="compositionally biased region" description="Polar residues" evidence="8">
    <location>
        <begin position="320"/>
        <end position="334"/>
    </location>
</feature>
<sequence length="450" mass="47414">MSSLPVRPSSAQHSRRSSEQRNVNNEASPQYTVVVRLPFKRGDFQDPPPIDWDTGKDKALWKLISRTSNSRDLNWDDIAARFDVDLTFLLQQAAWLYERHFASMKAQMRKVGTAPGAPAGGTGSAAPATPVAEAAVGDSEQLGREITAIATSRKDSPLPNATGVEPGSSPGTPRVGAPPGISRTPSTTTVTQSNVSAAARQRVLRGSSGSNRRPPPPTRFADDTSQDEDEDSETQSNASSGTEDARTAITKSRSLRRPPTLGRAPPATMRTLSSEADDEGDDDDDSSGGGYLPFAAASRTGAGSASKDDPAATLRGSPVKQPTSMANKRASITPTKEKTRREPLESSASSASSAPQQLPSPHHESGMPGLRGPRPGPLTPTQKAKLEELKPRSKKSGSEGTPSMGSSFSDLDNESVTQSALEEALMSNMGGASIASRMSSLGGAWKGKKR</sequence>
<dbReference type="EMBL" id="MU003775">
    <property type="protein sequence ID" value="KAF2723596.1"/>
    <property type="molecule type" value="Genomic_DNA"/>
</dbReference>
<dbReference type="InterPro" id="IPR039362">
    <property type="entry name" value="ATG29_sf"/>
</dbReference>
<evidence type="ECO:0000256" key="2">
    <source>
        <dbReference type="ARBA" id="ARBA00010082"/>
    </source>
</evidence>
<dbReference type="PANTHER" id="PTHR40012">
    <property type="entry name" value="AUTOPHAGY-RELATED PROTEIN 29"/>
    <property type="match status" value="1"/>
</dbReference>
<comment type="subcellular location">
    <subcellularLocation>
        <location evidence="1">Preautophagosomal structure</location>
    </subcellularLocation>
</comment>
<organism evidence="10 11">
    <name type="scientific">Polychaeton citri CBS 116435</name>
    <dbReference type="NCBI Taxonomy" id="1314669"/>
    <lineage>
        <taxon>Eukaryota</taxon>
        <taxon>Fungi</taxon>
        <taxon>Dikarya</taxon>
        <taxon>Ascomycota</taxon>
        <taxon>Pezizomycotina</taxon>
        <taxon>Dothideomycetes</taxon>
        <taxon>Dothideomycetidae</taxon>
        <taxon>Capnodiales</taxon>
        <taxon>Capnodiaceae</taxon>
        <taxon>Polychaeton</taxon>
    </lineage>
</organism>
<evidence type="ECO:0000256" key="5">
    <source>
        <dbReference type="ARBA" id="ARBA00022927"/>
    </source>
</evidence>
<keyword evidence="4" id="KW-0813">Transport</keyword>
<dbReference type="GO" id="GO:0000045">
    <property type="term" value="P:autophagosome assembly"/>
    <property type="evidence" value="ECO:0007669"/>
    <property type="project" value="InterPro"/>
</dbReference>
<feature type="compositionally biased region" description="Acidic residues" evidence="8">
    <location>
        <begin position="275"/>
        <end position="286"/>
    </location>
</feature>
<dbReference type="GO" id="GO:0015031">
    <property type="term" value="P:protein transport"/>
    <property type="evidence" value="ECO:0007669"/>
    <property type="project" value="UniProtKB-KW"/>
</dbReference>
<keyword evidence="11" id="KW-1185">Reference proteome</keyword>
<dbReference type="FunFam" id="1.10.10.2570:FF:000001">
    <property type="entry name" value="Autophagy-related protein 29"/>
    <property type="match status" value="1"/>
</dbReference>
<feature type="compositionally biased region" description="Low complexity" evidence="8">
    <location>
        <begin position="345"/>
        <end position="360"/>
    </location>
</feature>
<evidence type="ECO:0000256" key="7">
    <source>
        <dbReference type="ARBA" id="ARBA00060351"/>
    </source>
</evidence>
<dbReference type="Pfam" id="PF18388">
    <property type="entry name" value="ATG29_N"/>
    <property type="match status" value="1"/>
</dbReference>
<reference evidence="10" key="1">
    <citation type="journal article" date="2020" name="Stud. Mycol.">
        <title>101 Dothideomycetes genomes: a test case for predicting lifestyles and emergence of pathogens.</title>
        <authorList>
            <person name="Haridas S."/>
            <person name="Albert R."/>
            <person name="Binder M."/>
            <person name="Bloem J."/>
            <person name="Labutti K."/>
            <person name="Salamov A."/>
            <person name="Andreopoulos B."/>
            <person name="Baker S."/>
            <person name="Barry K."/>
            <person name="Bills G."/>
            <person name="Bluhm B."/>
            <person name="Cannon C."/>
            <person name="Castanera R."/>
            <person name="Culley D."/>
            <person name="Daum C."/>
            <person name="Ezra D."/>
            <person name="Gonzalez J."/>
            <person name="Henrissat B."/>
            <person name="Kuo A."/>
            <person name="Liang C."/>
            <person name="Lipzen A."/>
            <person name="Lutzoni F."/>
            <person name="Magnuson J."/>
            <person name="Mondo S."/>
            <person name="Nolan M."/>
            <person name="Ohm R."/>
            <person name="Pangilinan J."/>
            <person name="Park H.-J."/>
            <person name="Ramirez L."/>
            <person name="Alfaro M."/>
            <person name="Sun H."/>
            <person name="Tritt A."/>
            <person name="Yoshinaga Y."/>
            <person name="Zwiers L.-H."/>
            <person name="Turgeon B."/>
            <person name="Goodwin S."/>
            <person name="Spatafora J."/>
            <person name="Crous P."/>
            <person name="Grigoriev I."/>
        </authorList>
    </citation>
    <scope>NUCLEOTIDE SEQUENCE</scope>
    <source>
        <strain evidence="10">CBS 116435</strain>
    </source>
</reference>
<dbReference type="InterPro" id="IPR039113">
    <property type="entry name" value="ATG29"/>
</dbReference>
<feature type="region of interest" description="Disordered" evidence="8">
    <location>
        <begin position="149"/>
        <end position="424"/>
    </location>
</feature>
<feature type="region of interest" description="Disordered" evidence="8">
    <location>
        <begin position="1"/>
        <end position="27"/>
    </location>
</feature>
<feature type="compositionally biased region" description="Polar residues" evidence="8">
    <location>
        <begin position="183"/>
        <end position="196"/>
    </location>
</feature>
<dbReference type="Gene3D" id="1.10.10.2570">
    <property type="match status" value="1"/>
</dbReference>
<dbReference type="PANTHER" id="PTHR40012:SF1">
    <property type="entry name" value="AUTOPHAGY-RELATED PROTEIN 29"/>
    <property type="match status" value="1"/>
</dbReference>
<gene>
    <name evidence="10" type="ORF">K431DRAFT_301504</name>
</gene>
<feature type="compositionally biased region" description="Low complexity" evidence="8">
    <location>
        <begin position="295"/>
        <end position="305"/>
    </location>
</feature>
<evidence type="ECO:0000256" key="3">
    <source>
        <dbReference type="ARBA" id="ARBA00013784"/>
    </source>
</evidence>